<evidence type="ECO:0000313" key="2">
    <source>
        <dbReference type="EMBL" id="CAL0308151.1"/>
    </source>
</evidence>
<dbReference type="InterPro" id="IPR032675">
    <property type="entry name" value="LRR_dom_sf"/>
</dbReference>
<dbReference type="PANTHER" id="PTHR36766:SF61">
    <property type="entry name" value="NB-ARC DOMAIN DISEASE RESISTANCE PROTEIN"/>
    <property type="match status" value="1"/>
</dbReference>
<dbReference type="Gene3D" id="3.80.10.10">
    <property type="entry name" value="Ribonuclease Inhibitor"/>
    <property type="match status" value="1"/>
</dbReference>
<organism evidence="2 3">
    <name type="scientific">Lupinus luteus</name>
    <name type="common">European yellow lupine</name>
    <dbReference type="NCBI Taxonomy" id="3873"/>
    <lineage>
        <taxon>Eukaryota</taxon>
        <taxon>Viridiplantae</taxon>
        <taxon>Streptophyta</taxon>
        <taxon>Embryophyta</taxon>
        <taxon>Tracheophyta</taxon>
        <taxon>Spermatophyta</taxon>
        <taxon>Magnoliopsida</taxon>
        <taxon>eudicotyledons</taxon>
        <taxon>Gunneridae</taxon>
        <taxon>Pentapetalae</taxon>
        <taxon>rosids</taxon>
        <taxon>fabids</taxon>
        <taxon>Fabales</taxon>
        <taxon>Fabaceae</taxon>
        <taxon>Papilionoideae</taxon>
        <taxon>50 kb inversion clade</taxon>
        <taxon>genistoids sensu lato</taxon>
        <taxon>core genistoids</taxon>
        <taxon>Genisteae</taxon>
        <taxon>Lupinus</taxon>
    </lineage>
</organism>
<dbReference type="PANTHER" id="PTHR36766">
    <property type="entry name" value="PLANT BROAD-SPECTRUM MILDEW RESISTANCE PROTEIN RPW8"/>
    <property type="match status" value="1"/>
</dbReference>
<evidence type="ECO:0000256" key="1">
    <source>
        <dbReference type="ARBA" id="ARBA00022821"/>
    </source>
</evidence>
<evidence type="ECO:0008006" key="4">
    <source>
        <dbReference type="Google" id="ProtNLM"/>
    </source>
</evidence>
<accession>A0AAV1WFK2</accession>
<reference evidence="2 3" key="1">
    <citation type="submission" date="2024-03" db="EMBL/GenBank/DDBJ databases">
        <authorList>
            <person name="Martinez-Hernandez J."/>
        </authorList>
    </citation>
    <scope>NUCLEOTIDE SEQUENCE [LARGE SCALE GENOMIC DNA]</scope>
</reference>
<gene>
    <name evidence="2" type="ORF">LLUT_LOCUS9211</name>
</gene>
<dbReference type="SUPFAM" id="SSF52058">
    <property type="entry name" value="L domain-like"/>
    <property type="match status" value="1"/>
</dbReference>
<dbReference type="AlphaFoldDB" id="A0AAV1WFK2"/>
<dbReference type="GO" id="GO:0006952">
    <property type="term" value="P:defense response"/>
    <property type="evidence" value="ECO:0007669"/>
    <property type="project" value="UniProtKB-KW"/>
</dbReference>
<protein>
    <recommendedName>
        <fullName evidence="4">Disease resistance protein</fullName>
    </recommendedName>
</protein>
<proteinExistence type="predicted"/>
<dbReference type="Proteomes" id="UP001497480">
    <property type="component" value="Unassembled WGS sequence"/>
</dbReference>
<keyword evidence="1" id="KW-0611">Plant defense</keyword>
<evidence type="ECO:0000313" key="3">
    <source>
        <dbReference type="Proteomes" id="UP001497480"/>
    </source>
</evidence>
<comment type="caution">
    <text evidence="2">The sequence shown here is derived from an EMBL/GenBank/DDBJ whole genome shotgun (WGS) entry which is preliminary data.</text>
</comment>
<keyword evidence="3" id="KW-1185">Reference proteome</keyword>
<sequence length="203" mass="23791">MSVSRYKYLRILDLSDSTYESLPESTGVKFPTLRTLTITKCGSLKSLPLDINHFPQLETLLVENCEYLDLTKRCDDLYSNLNLKAIRLHSLPQLSTLPSWLQESTNTLQSLLVVDCKNLKMLPEWVSTLTLLVSFRMVNCPKLMFLPNDFHRLTTLRYFRIEGCLELCRKCQPQVGEYWSKIYRINQIFIDQIEDLKEDKEEE</sequence>
<dbReference type="EMBL" id="CAXHTB010000006">
    <property type="protein sequence ID" value="CAL0308151.1"/>
    <property type="molecule type" value="Genomic_DNA"/>
</dbReference>
<name>A0AAV1WFK2_LUPLU</name>